<proteinExistence type="predicted"/>
<accession>A0A9P5MWG0</accession>
<gene>
    <name evidence="2" type="ORF">DFH94DRAFT_742027</name>
</gene>
<name>A0A9P5MWG0_9AGAM</name>
<keyword evidence="1" id="KW-0732">Signal</keyword>
<organism evidence="2 3">
    <name type="scientific">Russula ochroleuca</name>
    <dbReference type="NCBI Taxonomy" id="152965"/>
    <lineage>
        <taxon>Eukaryota</taxon>
        <taxon>Fungi</taxon>
        <taxon>Dikarya</taxon>
        <taxon>Basidiomycota</taxon>
        <taxon>Agaricomycotina</taxon>
        <taxon>Agaricomycetes</taxon>
        <taxon>Russulales</taxon>
        <taxon>Russulaceae</taxon>
        <taxon>Russula</taxon>
    </lineage>
</organism>
<feature type="chain" id="PRO_5040288271" evidence="1">
    <location>
        <begin position="26"/>
        <end position="83"/>
    </location>
</feature>
<reference evidence="2" key="2">
    <citation type="journal article" date="2020" name="Nat. Commun.">
        <title>Large-scale genome sequencing of mycorrhizal fungi provides insights into the early evolution of symbiotic traits.</title>
        <authorList>
            <person name="Miyauchi S."/>
            <person name="Kiss E."/>
            <person name="Kuo A."/>
            <person name="Drula E."/>
            <person name="Kohler A."/>
            <person name="Sanchez-Garcia M."/>
            <person name="Morin E."/>
            <person name="Andreopoulos B."/>
            <person name="Barry K.W."/>
            <person name="Bonito G."/>
            <person name="Buee M."/>
            <person name="Carver A."/>
            <person name="Chen C."/>
            <person name="Cichocki N."/>
            <person name="Clum A."/>
            <person name="Culley D."/>
            <person name="Crous P.W."/>
            <person name="Fauchery L."/>
            <person name="Girlanda M."/>
            <person name="Hayes R.D."/>
            <person name="Keri Z."/>
            <person name="LaButti K."/>
            <person name="Lipzen A."/>
            <person name="Lombard V."/>
            <person name="Magnuson J."/>
            <person name="Maillard F."/>
            <person name="Murat C."/>
            <person name="Nolan M."/>
            <person name="Ohm R.A."/>
            <person name="Pangilinan J."/>
            <person name="Pereira M.F."/>
            <person name="Perotto S."/>
            <person name="Peter M."/>
            <person name="Pfister S."/>
            <person name="Riley R."/>
            <person name="Sitrit Y."/>
            <person name="Stielow J.B."/>
            <person name="Szollosi G."/>
            <person name="Zifcakova L."/>
            <person name="Stursova M."/>
            <person name="Spatafora J.W."/>
            <person name="Tedersoo L."/>
            <person name="Vaario L.M."/>
            <person name="Yamada A."/>
            <person name="Yan M."/>
            <person name="Wang P."/>
            <person name="Xu J."/>
            <person name="Bruns T."/>
            <person name="Baldrian P."/>
            <person name="Vilgalys R."/>
            <person name="Dunand C."/>
            <person name="Henrissat B."/>
            <person name="Grigoriev I.V."/>
            <person name="Hibbett D."/>
            <person name="Nagy L.G."/>
            <person name="Martin F.M."/>
        </authorList>
    </citation>
    <scope>NUCLEOTIDE SEQUENCE</scope>
    <source>
        <strain evidence="2">Prilba</strain>
    </source>
</reference>
<dbReference type="AlphaFoldDB" id="A0A9P5MWG0"/>
<keyword evidence="3" id="KW-1185">Reference proteome</keyword>
<sequence length="83" mass="9136">MARTSCKCTLVGRTILLLCLALSSRQPQLRSVYEGTVPILFINDPIQIHPISTPSVACIDYALTPVQHNVYNVVENLGRITPT</sequence>
<protein>
    <submittedName>
        <fullName evidence="2">Uncharacterized protein</fullName>
    </submittedName>
</protein>
<evidence type="ECO:0000313" key="3">
    <source>
        <dbReference type="Proteomes" id="UP000759537"/>
    </source>
</evidence>
<dbReference type="Proteomes" id="UP000759537">
    <property type="component" value="Unassembled WGS sequence"/>
</dbReference>
<dbReference type="EMBL" id="WHVB01000008">
    <property type="protein sequence ID" value="KAF8480326.1"/>
    <property type="molecule type" value="Genomic_DNA"/>
</dbReference>
<comment type="caution">
    <text evidence="2">The sequence shown here is derived from an EMBL/GenBank/DDBJ whole genome shotgun (WGS) entry which is preliminary data.</text>
</comment>
<evidence type="ECO:0000256" key="1">
    <source>
        <dbReference type="SAM" id="SignalP"/>
    </source>
</evidence>
<evidence type="ECO:0000313" key="2">
    <source>
        <dbReference type="EMBL" id="KAF8480326.1"/>
    </source>
</evidence>
<feature type="signal peptide" evidence="1">
    <location>
        <begin position="1"/>
        <end position="25"/>
    </location>
</feature>
<reference evidence="2" key="1">
    <citation type="submission" date="2019-10" db="EMBL/GenBank/DDBJ databases">
        <authorList>
            <consortium name="DOE Joint Genome Institute"/>
            <person name="Kuo A."/>
            <person name="Miyauchi S."/>
            <person name="Kiss E."/>
            <person name="Drula E."/>
            <person name="Kohler A."/>
            <person name="Sanchez-Garcia M."/>
            <person name="Andreopoulos B."/>
            <person name="Barry K.W."/>
            <person name="Bonito G."/>
            <person name="Buee M."/>
            <person name="Carver A."/>
            <person name="Chen C."/>
            <person name="Cichocki N."/>
            <person name="Clum A."/>
            <person name="Culley D."/>
            <person name="Crous P.W."/>
            <person name="Fauchery L."/>
            <person name="Girlanda M."/>
            <person name="Hayes R."/>
            <person name="Keri Z."/>
            <person name="LaButti K."/>
            <person name="Lipzen A."/>
            <person name="Lombard V."/>
            <person name="Magnuson J."/>
            <person name="Maillard F."/>
            <person name="Morin E."/>
            <person name="Murat C."/>
            <person name="Nolan M."/>
            <person name="Ohm R."/>
            <person name="Pangilinan J."/>
            <person name="Pereira M."/>
            <person name="Perotto S."/>
            <person name="Peter M."/>
            <person name="Riley R."/>
            <person name="Sitrit Y."/>
            <person name="Stielow B."/>
            <person name="Szollosi G."/>
            <person name="Zifcakova L."/>
            <person name="Stursova M."/>
            <person name="Spatafora J.W."/>
            <person name="Tedersoo L."/>
            <person name="Vaario L.-M."/>
            <person name="Yamada A."/>
            <person name="Yan M."/>
            <person name="Wang P."/>
            <person name="Xu J."/>
            <person name="Bruns T."/>
            <person name="Baldrian P."/>
            <person name="Vilgalys R."/>
            <person name="Henrissat B."/>
            <person name="Grigoriev I.V."/>
            <person name="Hibbett D."/>
            <person name="Nagy L.G."/>
            <person name="Martin F.M."/>
        </authorList>
    </citation>
    <scope>NUCLEOTIDE SEQUENCE</scope>
    <source>
        <strain evidence="2">Prilba</strain>
    </source>
</reference>